<dbReference type="InterPro" id="IPR005101">
    <property type="entry name" value="Cryptochr/Photolyase_FAD-bd"/>
</dbReference>
<dbReference type="Gene3D" id="1.25.40.80">
    <property type="match status" value="1"/>
</dbReference>
<dbReference type="Pfam" id="PF03441">
    <property type="entry name" value="FAD_binding_7"/>
    <property type="match status" value="1"/>
</dbReference>
<evidence type="ECO:0000313" key="5">
    <source>
        <dbReference type="EMBL" id="CAB4687570.1"/>
    </source>
</evidence>
<evidence type="ECO:0000256" key="2">
    <source>
        <dbReference type="ARBA" id="ARBA00022630"/>
    </source>
</evidence>
<gene>
    <name evidence="5" type="ORF">UFOPK2362_00771</name>
</gene>
<dbReference type="SUPFAM" id="SSF48173">
    <property type="entry name" value="Cryptochrome/photolyase FAD-binding domain"/>
    <property type="match status" value="1"/>
</dbReference>
<keyword evidence="2" id="KW-0285">Flavoprotein</keyword>
<proteinExistence type="predicted"/>
<dbReference type="PANTHER" id="PTHR11455:SF9">
    <property type="entry name" value="CRYPTOCHROME CIRCADIAN CLOCK 5 ISOFORM X1"/>
    <property type="match status" value="1"/>
</dbReference>
<keyword evidence="3" id="KW-0274">FAD</keyword>
<evidence type="ECO:0000256" key="1">
    <source>
        <dbReference type="ARBA" id="ARBA00001974"/>
    </source>
</evidence>
<reference evidence="5" key="1">
    <citation type="submission" date="2020-05" db="EMBL/GenBank/DDBJ databases">
        <authorList>
            <person name="Chiriac C."/>
            <person name="Salcher M."/>
            <person name="Ghai R."/>
            <person name="Kavagutti S V."/>
        </authorList>
    </citation>
    <scope>NUCLEOTIDE SEQUENCE</scope>
</reference>
<dbReference type="GO" id="GO:0003677">
    <property type="term" value="F:DNA binding"/>
    <property type="evidence" value="ECO:0007669"/>
    <property type="project" value="TreeGrafter"/>
</dbReference>
<dbReference type="InterPro" id="IPR002081">
    <property type="entry name" value="Cryptochrome/DNA_photolyase_1"/>
</dbReference>
<dbReference type="GO" id="GO:0071949">
    <property type="term" value="F:FAD binding"/>
    <property type="evidence" value="ECO:0007669"/>
    <property type="project" value="TreeGrafter"/>
</dbReference>
<dbReference type="EMBL" id="CAEZXI010000083">
    <property type="protein sequence ID" value="CAB4687570.1"/>
    <property type="molecule type" value="Genomic_DNA"/>
</dbReference>
<dbReference type="PANTHER" id="PTHR11455">
    <property type="entry name" value="CRYPTOCHROME"/>
    <property type="match status" value="1"/>
</dbReference>
<evidence type="ECO:0000256" key="3">
    <source>
        <dbReference type="ARBA" id="ARBA00022827"/>
    </source>
</evidence>
<dbReference type="Gene3D" id="1.10.579.10">
    <property type="entry name" value="DNA Cyclobutane Dipyrimidine Photolyase, subunit A, domain 3"/>
    <property type="match status" value="1"/>
</dbReference>
<protein>
    <submittedName>
        <fullName evidence="5">Unannotated protein</fullName>
    </submittedName>
</protein>
<dbReference type="AlphaFoldDB" id="A0A6J6NLS5"/>
<comment type="cofactor">
    <cofactor evidence="1">
        <name>FAD</name>
        <dbReference type="ChEBI" id="CHEBI:57692"/>
    </cofactor>
</comment>
<name>A0A6J6NLS5_9ZZZZ</name>
<accession>A0A6J6NLS5</accession>
<evidence type="ECO:0000259" key="4">
    <source>
        <dbReference type="Pfam" id="PF03441"/>
    </source>
</evidence>
<organism evidence="5">
    <name type="scientific">freshwater metagenome</name>
    <dbReference type="NCBI Taxonomy" id="449393"/>
    <lineage>
        <taxon>unclassified sequences</taxon>
        <taxon>metagenomes</taxon>
        <taxon>ecological metagenomes</taxon>
    </lineage>
</organism>
<dbReference type="GO" id="GO:0003904">
    <property type="term" value="F:deoxyribodipyrimidine photo-lyase activity"/>
    <property type="evidence" value="ECO:0007669"/>
    <property type="project" value="TreeGrafter"/>
</dbReference>
<dbReference type="InterPro" id="IPR036134">
    <property type="entry name" value="Crypto/Photolyase_FAD-like_sf"/>
</dbReference>
<feature type="domain" description="Cryptochrome/DNA photolyase FAD-binding" evidence="4">
    <location>
        <begin position="143"/>
        <end position="209"/>
    </location>
</feature>
<sequence length="397" mass="44995">MDLTPINLNRIEIEIIEQDFQGLYSGRLGLSSIPGGQSAANKALENLDITNYANLRSEVLPRGKRGATVLSPYIRHNILTLSQVYQAVKGAPFRDLEKFRDELYWQEYARHLYARIGTRLFENLRFEAQSDATGDGWNREMLCIDEVVGELESDGWLVNQTRMWLSSHWSVRNYKGWLHGQERMYRELIDGSRAANLLGWQWTVGAGTGKPYGFARWQVEKRAPGLCNKCPLKLNCPIQEFPDEITPRQLDKNPLLDADPDLARTTGPVAVVNNANVKMVLLTIDSMGDSDPALAANPELPVVFVFNQAALSKLQLSSNRIGFYLQTLKDLAKRRELQVYLGDPYLFAQENSVAVTYAPVPSFAKFKNLAQIHPFPWLRKPHAGSVRSFSSWRQKLN</sequence>